<dbReference type="Proteomes" id="UP000249393">
    <property type="component" value="Unassembled WGS sequence"/>
</dbReference>
<dbReference type="Gene3D" id="3.40.50.2000">
    <property type="entry name" value="Glycogen Phosphorylase B"/>
    <property type="match status" value="1"/>
</dbReference>
<dbReference type="InterPro" id="IPR019734">
    <property type="entry name" value="TPR_rpt"/>
</dbReference>
<dbReference type="InterPro" id="IPR052346">
    <property type="entry name" value="O-mannosyl-transferase_TMTC"/>
</dbReference>
<dbReference type="AlphaFoldDB" id="A0A2W5V144"/>
<keyword evidence="4" id="KW-0966">Cell projection</keyword>
<evidence type="ECO:0000256" key="3">
    <source>
        <dbReference type="PROSITE-ProRule" id="PRU00339"/>
    </source>
</evidence>
<dbReference type="InterPro" id="IPR011990">
    <property type="entry name" value="TPR-like_helical_dom_sf"/>
</dbReference>
<name>A0A2W5V144_9CAUL</name>
<evidence type="ECO:0000313" key="4">
    <source>
        <dbReference type="EMBL" id="PZR33580.1"/>
    </source>
</evidence>
<keyword evidence="4" id="KW-0969">Cilium</keyword>
<feature type="repeat" description="TPR" evidence="3">
    <location>
        <begin position="193"/>
        <end position="226"/>
    </location>
</feature>
<dbReference type="RefSeq" id="WP_304278547.1">
    <property type="nucleotide sequence ID" value="NZ_QFQZ01000039.1"/>
</dbReference>
<comment type="caution">
    <text evidence="4">The sequence shown here is derived from an EMBL/GenBank/DDBJ whole genome shotgun (WGS) entry which is preliminary data.</text>
</comment>
<keyword evidence="2 3" id="KW-0802">TPR repeat</keyword>
<organism evidence="4 5">
    <name type="scientific">Caulobacter segnis</name>
    <dbReference type="NCBI Taxonomy" id="88688"/>
    <lineage>
        <taxon>Bacteria</taxon>
        <taxon>Pseudomonadati</taxon>
        <taxon>Pseudomonadota</taxon>
        <taxon>Alphaproteobacteria</taxon>
        <taxon>Caulobacterales</taxon>
        <taxon>Caulobacteraceae</taxon>
        <taxon>Caulobacter</taxon>
    </lineage>
</organism>
<accession>A0A2W5V144</accession>
<keyword evidence="1" id="KW-0677">Repeat</keyword>
<gene>
    <name evidence="4" type="ORF">DI526_12920</name>
</gene>
<protein>
    <submittedName>
        <fullName evidence="4">Flagellar protein FlbA</fullName>
    </submittedName>
</protein>
<proteinExistence type="predicted"/>
<dbReference type="PROSITE" id="PS50005">
    <property type="entry name" value="TPR"/>
    <property type="match status" value="1"/>
</dbReference>
<dbReference type="PANTHER" id="PTHR44227:SF3">
    <property type="entry name" value="PROTEIN O-MANNOSYL-TRANSFERASE TMTC4"/>
    <property type="match status" value="1"/>
</dbReference>
<sequence>MSRKSALEASASALAQPDVVAAPVHAGQIADALGDSASTEAIERLKRATQHVKNVENAKLLSRAINAVHAHDFKLAQKLALKLLKKDEMLGLAWHILGIASEKLGDYGSSLRAYDAALKLLADHGPVAGDLGRLAFRMNMPEFAVGFFAHFRLAQPDNIEASNNLACALRELNRESEAIDVLKTAIADHPESPALWNTLGTVVCNRGDAEGSIVFFDEALRLEPAYSKAWHNRAFARSDMGDIEGALSDIDQALKRPDTAADEAIMRFARSTMSLSLGRLAEGWKEYDARFSSDLTEAPNFNIPGKPWTGEDLKGKSLMICTEQGLGDEVMFANMLPDILELLGPDGSLTLAVERRLIPLFQRSFPNVEVTVHRTVKYEGRVYRAAPEIEDWSRFDYWSPLGAFLRQLRGSIDAFPKTAGYLKADPARVAHWKSELAKLGDAPKVGLLWKSLKLDAERARQFSPFGAWRPVLETPGVSFVNLQYGDCEAEIAYAKSEFGVDIWQPPGIDLKQDLDDVTALCASVDLIIGFSNATTNLAGAAGAPIWMLTAPAAWTLLGSDHYPWYPQARIFSPNSLANWNPAMDAVAQALREMAARQG</sequence>
<keyword evidence="4" id="KW-0282">Flagellum</keyword>
<reference evidence="4 5" key="1">
    <citation type="submission" date="2017-08" db="EMBL/GenBank/DDBJ databases">
        <title>Infants hospitalized years apart are colonized by the same room-sourced microbial strains.</title>
        <authorList>
            <person name="Brooks B."/>
            <person name="Olm M.R."/>
            <person name="Firek B.A."/>
            <person name="Baker R."/>
            <person name="Thomas B.C."/>
            <person name="Morowitz M.J."/>
            <person name="Banfield J.F."/>
        </authorList>
    </citation>
    <scope>NUCLEOTIDE SEQUENCE [LARGE SCALE GENOMIC DNA]</scope>
    <source>
        <strain evidence="4">S2_003_000_R2_4</strain>
    </source>
</reference>
<dbReference type="EMBL" id="QFQZ01000039">
    <property type="protein sequence ID" value="PZR33580.1"/>
    <property type="molecule type" value="Genomic_DNA"/>
</dbReference>
<evidence type="ECO:0000256" key="1">
    <source>
        <dbReference type="ARBA" id="ARBA00022737"/>
    </source>
</evidence>
<dbReference type="SMART" id="SM00028">
    <property type="entry name" value="TPR"/>
    <property type="match status" value="4"/>
</dbReference>
<dbReference type="Gene3D" id="1.25.40.10">
    <property type="entry name" value="Tetratricopeptide repeat domain"/>
    <property type="match status" value="1"/>
</dbReference>
<dbReference type="SUPFAM" id="SSF48452">
    <property type="entry name" value="TPR-like"/>
    <property type="match status" value="1"/>
</dbReference>
<dbReference type="SUPFAM" id="SSF53756">
    <property type="entry name" value="UDP-Glycosyltransferase/glycogen phosphorylase"/>
    <property type="match status" value="1"/>
</dbReference>
<evidence type="ECO:0000313" key="5">
    <source>
        <dbReference type="Proteomes" id="UP000249393"/>
    </source>
</evidence>
<dbReference type="Pfam" id="PF13432">
    <property type="entry name" value="TPR_16"/>
    <property type="match status" value="1"/>
</dbReference>
<evidence type="ECO:0000256" key="2">
    <source>
        <dbReference type="ARBA" id="ARBA00022803"/>
    </source>
</evidence>
<dbReference type="PANTHER" id="PTHR44227">
    <property type="match status" value="1"/>
</dbReference>